<dbReference type="InterPro" id="IPR023296">
    <property type="entry name" value="Glyco_hydro_beta-prop_sf"/>
</dbReference>
<evidence type="ECO:0000256" key="4">
    <source>
        <dbReference type="ARBA" id="ARBA00023295"/>
    </source>
</evidence>
<dbReference type="SUPFAM" id="SSF75005">
    <property type="entry name" value="Arabinanase/levansucrase/invertase"/>
    <property type="match status" value="1"/>
</dbReference>
<dbReference type="Pfam" id="PF04616">
    <property type="entry name" value="Glyco_hydro_43"/>
    <property type="match status" value="1"/>
</dbReference>
<evidence type="ECO:0000256" key="6">
    <source>
        <dbReference type="SAM" id="SignalP"/>
    </source>
</evidence>
<dbReference type="Gene3D" id="2.115.10.20">
    <property type="entry name" value="Glycosyl hydrolase domain, family 43"/>
    <property type="match status" value="1"/>
</dbReference>
<gene>
    <name evidence="8" type="ORF">JM946_14060</name>
</gene>
<organism evidence="8 9">
    <name type="scientific">Steroidobacter gossypii</name>
    <dbReference type="NCBI Taxonomy" id="2805490"/>
    <lineage>
        <taxon>Bacteria</taxon>
        <taxon>Pseudomonadati</taxon>
        <taxon>Pseudomonadota</taxon>
        <taxon>Gammaproteobacteria</taxon>
        <taxon>Steroidobacterales</taxon>
        <taxon>Steroidobacteraceae</taxon>
        <taxon>Steroidobacter</taxon>
    </lineage>
</organism>
<evidence type="ECO:0000256" key="5">
    <source>
        <dbReference type="RuleBase" id="RU361187"/>
    </source>
</evidence>
<reference evidence="8 9" key="1">
    <citation type="journal article" date="2021" name="Int. J. Syst. Evol. Microbiol.">
        <title>Steroidobacter gossypii sp. nov., isolated from soil of cotton cropping field.</title>
        <authorList>
            <person name="Huang R."/>
            <person name="Yang S."/>
            <person name="Zhen C."/>
            <person name="Liu W."/>
        </authorList>
    </citation>
    <scope>NUCLEOTIDE SEQUENCE [LARGE SCALE GENOMIC DNA]</scope>
    <source>
        <strain evidence="8 9">S1-65</strain>
    </source>
</reference>
<proteinExistence type="inferred from homology"/>
<dbReference type="InterPro" id="IPR050727">
    <property type="entry name" value="GH43_arabinanases"/>
</dbReference>
<evidence type="ECO:0000259" key="7">
    <source>
        <dbReference type="Pfam" id="PF14200"/>
    </source>
</evidence>
<dbReference type="PANTHER" id="PTHR43301">
    <property type="entry name" value="ARABINAN ENDO-1,5-ALPHA-L-ARABINOSIDASE"/>
    <property type="match status" value="1"/>
</dbReference>
<evidence type="ECO:0000313" key="8">
    <source>
        <dbReference type="EMBL" id="MBM0105860.1"/>
    </source>
</evidence>
<keyword evidence="6" id="KW-0732">Signal</keyword>
<evidence type="ECO:0000256" key="2">
    <source>
        <dbReference type="ARBA" id="ARBA00009865"/>
    </source>
</evidence>
<feature type="signal peptide" evidence="6">
    <location>
        <begin position="1"/>
        <end position="23"/>
    </location>
</feature>
<keyword evidence="4 5" id="KW-0326">Glycosidase</keyword>
<accession>A0ABS1WY09</accession>
<dbReference type="Proteomes" id="UP000661077">
    <property type="component" value="Unassembled WGS sequence"/>
</dbReference>
<dbReference type="CDD" id="cd08998">
    <property type="entry name" value="GH43_Arb43a-like"/>
    <property type="match status" value="1"/>
</dbReference>
<keyword evidence="9" id="KW-1185">Reference proteome</keyword>
<name>A0ABS1WY09_9GAMM</name>
<evidence type="ECO:0000256" key="1">
    <source>
        <dbReference type="ARBA" id="ARBA00004834"/>
    </source>
</evidence>
<dbReference type="Pfam" id="PF14200">
    <property type="entry name" value="RicinB_lectin_2"/>
    <property type="match status" value="1"/>
</dbReference>
<dbReference type="SUPFAM" id="SSF50370">
    <property type="entry name" value="Ricin B-like lectins"/>
    <property type="match status" value="1"/>
</dbReference>
<comment type="pathway">
    <text evidence="1">Glycan metabolism; L-arabinan degradation.</text>
</comment>
<feature type="domain" description="Ricin B lectin" evidence="7">
    <location>
        <begin position="334"/>
        <end position="411"/>
    </location>
</feature>
<comment type="similarity">
    <text evidence="2 5">Belongs to the glycosyl hydrolase 43 family.</text>
</comment>
<dbReference type="EMBL" id="JAEVLS010000003">
    <property type="protein sequence ID" value="MBM0105860.1"/>
    <property type="molecule type" value="Genomic_DNA"/>
</dbReference>
<dbReference type="CDD" id="cd00161">
    <property type="entry name" value="beta-trefoil_Ricin-like"/>
    <property type="match status" value="1"/>
</dbReference>
<keyword evidence="3 5" id="KW-0378">Hydrolase</keyword>
<protein>
    <submittedName>
        <fullName evidence="8">Family 43 glycosylhydrolase</fullName>
    </submittedName>
</protein>
<dbReference type="Gene3D" id="2.80.10.50">
    <property type="match status" value="1"/>
</dbReference>
<dbReference type="InterPro" id="IPR000772">
    <property type="entry name" value="Ricin_B_lectin"/>
</dbReference>
<comment type="caution">
    <text evidence="8">The sequence shown here is derived from an EMBL/GenBank/DDBJ whole genome shotgun (WGS) entry which is preliminary data.</text>
</comment>
<evidence type="ECO:0000256" key="3">
    <source>
        <dbReference type="ARBA" id="ARBA00022801"/>
    </source>
</evidence>
<dbReference type="PANTHER" id="PTHR43301:SF3">
    <property type="entry name" value="ARABINAN ENDO-1,5-ALPHA-L-ARABINOSIDASE A-RELATED"/>
    <property type="match status" value="1"/>
</dbReference>
<feature type="chain" id="PRO_5046743946" evidence="6">
    <location>
        <begin position="24"/>
        <end position="478"/>
    </location>
</feature>
<evidence type="ECO:0000313" key="9">
    <source>
        <dbReference type="Proteomes" id="UP000661077"/>
    </source>
</evidence>
<sequence length="478" mass="50699">MKWQALICSMVLSVGTFFANAAAAITLTGNINSHDPAGLIKEGGTYYHFTTGAGIWYSYSTNLTHWTAGPATVFPSGQWPSWINSAVPGFAGQFWAPDVIYMNGYYYLYYSASTFGSSRSAIGVTRTASLTSPNWQDQGVVVQSNGSSNAINAIDPALFTDTNGNVYLSYGSWFGGIAVVQINKSTGKIVSGATPTKIAGGNGADWEAPYIVKAGNYYYLFVNRGSCCQGMNSTYRIVVGRATSITGPYLNQSGGNLNSTDGTTVLATSGKYIGPGHFGLLREGSCNYVSTHYYDGSNNGNPKLDILSLTFSNGWPTLTRNFTVGACATGTGPIADGTYRLTNKNSNLSWDSWGCSGNAGEAVAQGAYNSYNCQKWHLSSDSSGTYRIKSHINNNSAETTGCAQYAGALLQLGAYSGAACERFILMPTGDGDGSYYIALAGGGRRVGVPQFSGSGQQLQLQDPASDLWQKWFIVAVSP</sequence>
<dbReference type="InterPro" id="IPR035992">
    <property type="entry name" value="Ricin_B-like_lectins"/>
</dbReference>
<dbReference type="RefSeq" id="WP_203167941.1">
    <property type="nucleotide sequence ID" value="NZ_JAEVLS010000003.1"/>
</dbReference>
<dbReference type="InterPro" id="IPR006710">
    <property type="entry name" value="Glyco_hydro_43"/>
</dbReference>